<accession>A0A1E4TC64</accession>
<dbReference type="PIRSF" id="PIRSF005715">
    <property type="entry name" value="VPS45_Sec1"/>
    <property type="match status" value="1"/>
</dbReference>
<feature type="compositionally biased region" description="Basic residues" evidence="2">
    <location>
        <begin position="692"/>
        <end position="705"/>
    </location>
</feature>
<dbReference type="Gene3D" id="1.25.40.60">
    <property type="match status" value="1"/>
</dbReference>
<dbReference type="Pfam" id="PF00995">
    <property type="entry name" value="Sec1"/>
    <property type="match status" value="1"/>
</dbReference>
<dbReference type="Gene3D" id="3.40.50.1910">
    <property type="match status" value="1"/>
</dbReference>
<dbReference type="PANTHER" id="PTHR11679">
    <property type="entry name" value="VESICLE PROTEIN SORTING-ASSOCIATED"/>
    <property type="match status" value="1"/>
</dbReference>
<feature type="region of interest" description="Disordered" evidence="2">
    <location>
        <begin position="628"/>
        <end position="705"/>
    </location>
</feature>
<dbReference type="SUPFAM" id="SSF56815">
    <property type="entry name" value="Sec1/munc18-like (SM) proteins"/>
    <property type="match status" value="1"/>
</dbReference>
<dbReference type="Gene3D" id="3.90.830.10">
    <property type="entry name" value="Syntaxin Binding Protein 1, Chain A, domain 2"/>
    <property type="match status" value="1"/>
</dbReference>
<proteinExistence type="inferred from homology"/>
<organism evidence="3 4">
    <name type="scientific">Tortispora caseinolytica NRRL Y-17796</name>
    <dbReference type="NCBI Taxonomy" id="767744"/>
    <lineage>
        <taxon>Eukaryota</taxon>
        <taxon>Fungi</taxon>
        <taxon>Dikarya</taxon>
        <taxon>Ascomycota</taxon>
        <taxon>Saccharomycotina</taxon>
        <taxon>Trigonopsidomycetes</taxon>
        <taxon>Trigonopsidales</taxon>
        <taxon>Trigonopsidaceae</taxon>
        <taxon>Tortispora</taxon>
    </lineage>
</organism>
<sequence>MSLRELARSQVINALDAVKPANKYKFLVVDDYVYTLLSALFGRDELLNYNITVMSKLTDNRPSESSFEVVYLMAPTDFNIEIVSVDFSISPKRYAACHFVLTQPLPEHTEAKLSKLPVANHIKSMQQIYVDFIVHESNVFSFNDHLDIHRFYHRKCLDLVVPAAQRAAERLASLCALVGEYPIVRFYQPADTASFDAATLPSLLASNFQEAMDATLRANPQLSPNIESGRARSVFLILDRAVDYFAPLLHEFTFQAMAYDILGISPDDNSYTYKYVNAKGRSERVTAQIDPYDSEWTSLRHKHMQEVSNILLKSLDKMKQENPDFFNTSSGPGSVSQIQDMLANVHIFNDTRDKFSLYLQLAQDCMKAFNERELDLIAQCEQSCATNEAPDGSTPRNLATDLVNILANPQVSSSDRARLIAIYLLYRNGLCEADIKKLSMHSQIRSQAVKSLQNLKYIGAPVLKDLGEKHPQKHTHLGFGEPSTEDVFETSRYVHGVSRILEAQVNGTLSTEQFPYFREAEQEEISLAHSGSMRNPRQRAAWAKSPDKLSKLKQRIFVFIPGGITFSEMKAVYEIGEKYNKEIYIGGSCIHTPKSFMDDLYHLHMQREMLLLPEDGTTEKVPEYLRRPNTTQSSQSEPHLAGSYSHLQSGQAPAPASVSASALAPASAMTSHDLPVRHNSLSQDLPKNNEKKTKKKSSRLARMFK</sequence>
<dbReference type="Proteomes" id="UP000095023">
    <property type="component" value="Unassembled WGS sequence"/>
</dbReference>
<keyword evidence="4" id="KW-1185">Reference proteome</keyword>
<dbReference type="InterPro" id="IPR043127">
    <property type="entry name" value="Sec-1-like_dom3a"/>
</dbReference>
<gene>
    <name evidence="3" type="ORF">CANCADRAFT_138328</name>
</gene>
<dbReference type="InterPro" id="IPR043154">
    <property type="entry name" value="Sec-1-like_dom1"/>
</dbReference>
<dbReference type="InterPro" id="IPR001619">
    <property type="entry name" value="Sec1-like"/>
</dbReference>
<evidence type="ECO:0008006" key="5">
    <source>
        <dbReference type="Google" id="ProtNLM"/>
    </source>
</evidence>
<evidence type="ECO:0000256" key="1">
    <source>
        <dbReference type="ARBA" id="ARBA00009884"/>
    </source>
</evidence>
<dbReference type="Gene3D" id="3.40.50.2060">
    <property type="match status" value="1"/>
</dbReference>
<evidence type="ECO:0000313" key="3">
    <source>
        <dbReference type="EMBL" id="ODV89329.1"/>
    </source>
</evidence>
<protein>
    <recommendedName>
        <fullName evidence="5">Sec1-like protein</fullName>
    </recommendedName>
</protein>
<evidence type="ECO:0000256" key="2">
    <source>
        <dbReference type="SAM" id="MobiDB-lite"/>
    </source>
</evidence>
<dbReference type="OrthoDB" id="2228at2759"/>
<dbReference type="EMBL" id="KV453843">
    <property type="protein sequence ID" value="ODV89329.1"/>
    <property type="molecule type" value="Genomic_DNA"/>
</dbReference>
<name>A0A1E4TC64_9ASCO</name>
<dbReference type="InterPro" id="IPR027482">
    <property type="entry name" value="Sec1-like_dom2"/>
</dbReference>
<dbReference type="InterPro" id="IPR036045">
    <property type="entry name" value="Sec1-like_sf"/>
</dbReference>
<feature type="compositionally biased region" description="Low complexity" evidence="2">
    <location>
        <begin position="652"/>
        <end position="668"/>
    </location>
</feature>
<reference evidence="4" key="1">
    <citation type="submission" date="2016-02" db="EMBL/GenBank/DDBJ databases">
        <title>Comparative genomics of biotechnologically important yeasts.</title>
        <authorList>
            <consortium name="DOE Joint Genome Institute"/>
            <person name="Riley R."/>
            <person name="Haridas S."/>
            <person name="Wolfe K.H."/>
            <person name="Lopes M.R."/>
            <person name="Hittinger C.T."/>
            <person name="Goker M."/>
            <person name="Salamov A."/>
            <person name="Wisecaver J."/>
            <person name="Long T.M."/>
            <person name="Aerts A.L."/>
            <person name="Barry K."/>
            <person name="Choi C."/>
            <person name="Clum A."/>
            <person name="Coughlan A.Y."/>
            <person name="Deshpande S."/>
            <person name="Douglass A.P."/>
            <person name="Hanson S.J."/>
            <person name="Klenk H.-P."/>
            <person name="Labutti K."/>
            <person name="Lapidus A."/>
            <person name="Lindquist E."/>
            <person name="Lipzen A."/>
            <person name="Meier-Kolthoff J.P."/>
            <person name="Ohm R.A."/>
            <person name="Otillar R.P."/>
            <person name="Pangilinan J."/>
            <person name="Peng Y."/>
            <person name="Rokas A."/>
            <person name="Rosa C.A."/>
            <person name="Scheuner C."/>
            <person name="Sibirny A.A."/>
            <person name="Slot J.C."/>
            <person name="Stielow J.B."/>
            <person name="Sun H."/>
            <person name="Kurtzman C.P."/>
            <person name="Blackwell M."/>
            <person name="Jeffries T.W."/>
            <person name="Grigoriev I.V."/>
        </authorList>
    </citation>
    <scope>NUCLEOTIDE SEQUENCE [LARGE SCALE GENOMIC DNA]</scope>
    <source>
        <strain evidence="4">NRRL Y-17796</strain>
    </source>
</reference>
<comment type="similarity">
    <text evidence="1">Belongs to the STXBP/unc-18/SEC1 family.</text>
</comment>
<dbReference type="GO" id="GO:0016192">
    <property type="term" value="P:vesicle-mediated transport"/>
    <property type="evidence" value="ECO:0007669"/>
    <property type="project" value="InterPro"/>
</dbReference>
<dbReference type="AlphaFoldDB" id="A0A1E4TC64"/>
<feature type="compositionally biased region" description="Polar residues" evidence="2">
    <location>
        <begin position="628"/>
        <end position="637"/>
    </location>
</feature>
<evidence type="ECO:0000313" key="4">
    <source>
        <dbReference type="Proteomes" id="UP000095023"/>
    </source>
</evidence>